<dbReference type="InterPro" id="IPR036024">
    <property type="entry name" value="Somatomedin_B-like_dom_sf"/>
</dbReference>
<dbReference type="STRING" id="8005.ENSEEEP00000040316"/>
<reference evidence="11" key="3">
    <citation type="submission" date="2020-05" db="EMBL/GenBank/DDBJ databases">
        <title>Electrophorus electricus (electric eel) genome, fEleEle1, primary haplotype.</title>
        <authorList>
            <person name="Myers G."/>
            <person name="Meyer A."/>
            <person name="Fedrigo O."/>
            <person name="Formenti G."/>
            <person name="Rhie A."/>
            <person name="Tracey A."/>
            <person name="Sims Y."/>
            <person name="Jarvis E.D."/>
        </authorList>
    </citation>
    <scope>NUCLEOTIDE SEQUENCE [LARGE SCALE GENOMIC DNA]</scope>
</reference>
<feature type="chain" id="PRO_5044317846" description="SMB domain-containing protein" evidence="9">
    <location>
        <begin position="17"/>
        <end position="445"/>
    </location>
</feature>
<dbReference type="GO" id="GO:0005615">
    <property type="term" value="C:extracellular space"/>
    <property type="evidence" value="ECO:0007669"/>
    <property type="project" value="TreeGrafter"/>
</dbReference>
<name>A0A4W4GV26_ELEEL</name>
<dbReference type="Gene3D" id="4.10.410.20">
    <property type="match status" value="1"/>
</dbReference>
<dbReference type="Ensembl" id="ENSEEET00000040780.2">
    <property type="protein sequence ID" value="ENSEEEP00000040316.2"/>
    <property type="gene ID" value="ENSEEEG00000019111.2"/>
</dbReference>
<dbReference type="InterPro" id="IPR018487">
    <property type="entry name" value="Hemopexin-like_repeat"/>
</dbReference>
<dbReference type="PROSITE" id="PS00524">
    <property type="entry name" value="SMB_1"/>
    <property type="match status" value="1"/>
</dbReference>
<gene>
    <name evidence="11" type="primary">vtnb</name>
</gene>
<dbReference type="SMART" id="SM00120">
    <property type="entry name" value="HX"/>
    <property type="match status" value="4"/>
</dbReference>
<evidence type="ECO:0000256" key="8">
    <source>
        <dbReference type="SAM" id="MobiDB-lite"/>
    </source>
</evidence>
<dbReference type="PANTHER" id="PTHR22917:SF3">
    <property type="entry name" value="VITRONECTIN"/>
    <property type="match status" value="1"/>
</dbReference>
<dbReference type="GO" id="GO:0030247">
    <property type="term" value="F:polysaccharide binding"/>
    <property type="evidence" value="ECO:0007669"/>
    <property type="project" value="InterPro"/>
</dbReference>
<evidence type="ECO:0000256" key="7">
    <source>
        <dbReference type="PROSITE-ProRule" id="PRU01011"/>
    </source>
</evidence>
<evidence type="ECO:0000256" key="9">
    <source>
        <dbReference type="SAM" id="SignalP"/>
    </source>
</evidence>
<dbReference type="InterPro" id="IPR000585">
    <property type="entry name" value="Hemopexin-like_dom"/>
</dbReference>
<dbReference type="AlphaFoldDB" id="A0A4W4GV26"/>
<dbReference type="InterPro" id="IPR051298">
    <property type="entry name" value="Heme_transport/Cell_adhesion"/>
</dbReference>
<dbReference type="GeneTree" id="ENSGT00530000063751"/>
<evidence type="ECO:0000313" key="11">
    <source>
        <dbReference type="Ensembl" id="ENSEEEP00000040316.2"/>
    </source>
</evidence>
<feature type="compositionally biased region" description="Basic residues" evidence="8">
    <location>
        <begin position="325"/>
        <end position="336"/>
    </location>
</feature>
<evidence type="ECO:0000313" key="12">
    <source>
        <dbReference type="Proteomes" id="UP000314983"/>
    </source>
</evidence>
<accession>A0A4W4GV26</accession>
<dbReference type="InterPro" id="IPR020436">
    <property type="entry name" value="SMB_chordata"/>
</dbReference>
<evidence type="ECO:0000256" key="3">
    <source>
        <dbReference type="ARBA" id="ARBA00022729"/>
    </source>
</evidence>
<dbReference type="CTD" id="403026"/>
<evidence type="ECO:0000256" key="4">
    <source>
        <dbReference type="ARBA" id="ARBA00022737"/>
    </source>
</evidence>
<keyword evidence="12" id="KW-1185">Reference proteome</keyword>
<feature type="repeat" description="Hemopexin" evidence="7">
    <location>
        <begin position="104"/>
        <end position="148"/>
    </location>
</feature>
<feature type="domain" description="SMB" evidence="10">
    <location>
        <begin position="17"/>
        <end position="60"/>
    </location>
</feature>
<dbReference type="Pfam" id="PF00045">
    <property type="entry name" value="Hemopexin"/>
    <property type="match status" value="3"/>
</dbReference>
<evidence type="ECO:0000259" key="10">
    <source>
        <dbReference type="PROSITE" id="PS50958"/>
    </source>
</evidence>
<organism evidence="11 12">
    <name type="scientific">Electrophorus electricus</name>
    <name type="common">Electric eel</name>
    <name type="synonym">Gymnotus electricus</name>
    <dbReference type="NCBI Taxonomy" id="8005"/>
    <lineage>
        <taxon>Eukaryota</taxon>
        <taxon>Metazoa</taxon>
        <taxon>Chordata</taxon>
        <taxon>Craniata</taxon>
        <taxon>Vertebrata</taxon>
        <taxon>Euteleostomi</taxon>
        <taxon>Actinopterygii</taxon>
        <taxon>Neopterygii</taxon>
        <taxon>Teleostei</taxon>
        <taxon>Ostariophysi</taxon>
        <taxon>Gymnotiformes</taxon>
        <taxon>Gymnotoidei</taxon>
        <taxon>Gymnotidae</taxon>
        <taxon>Electrophorus</taxon>
    </lineage>
</organism>
<keyword evidence="2" id="KW-0964">Secreted</keyword>
<keyword evidence="6" id="KW-0325">Glycoprotein</keyword>
<dbReference type="SMART" id="SM00201">
    <property type="entry name" value="SO"/>
    <property type="match status" value="1"/>
</dbReference>
<dbReference type="GO" id="GO:0033627">
    <property type="term" value="P:cell adhesion mediated by integrin"/>
    <property type="evidence" value="ECO:0007669"/>
    <property type="project" value="TreeGrafter"/>
</dbReference>
<dbReference type="Gene3D" id="2.110.10.10">
    <property type="entry name" value="Hemopexin-like domain"/>
    <property type="match status" value="2"/>
</dbReference>
<dbReference type="SUPFAM" id="SSF50923">
    <property type="entry name" value="Hemopexin-like domain"/>
    <property type="match status" value="1"/>
</dbReference>
<dbReference type="PANTHER" id="PTHR22917">
    <property type="entry name" value="HEMOPEXIN DOMAIN-CONTAINING PROTEIN"/>
    <property type="match status" value="1"/>
</dbReference>
<dbReference type="Pfam" id="PF01033">
    <property type="entry name" value="Somatomedin_B"/>
    <property type="match status" value="1"/>
</dbReference>
<dbReference type="PROSITE" id="PS50958">
    <property type="entry name" value="SMB_2"/>
    <property type="match status" value="1"/>
</dbReference>
<dbReference type="InterPro" id="IPR001212">
    <property type="entry name" value="Somatomedin_B_dom"/>
</dbReference>
<dbReference type="SUPFAM" id="SSF90188">
    <property type="entry name" value="Somatomedin B domain"/>
    <property type="match status" value="1"/>
</dbReference>
<dbReference type="OMA" id="FYTICPR"/>
<dbReference type="PRINTS" id="PR00022">
    <property type="entry name" value="SOMATOMEDINB"/>
</dbReference>
<dbReference type="GO" id="GO:0050840">
    <property type="term" value="F:extracellular matrix binding"/>
    <property type="evidence" value="ECO:0007669"/>
    <property type="project" value="TreeGrafter"/>
</dbReference>
<keyword evidence="3 9" id="KW-0732">Signal</keyword>
<comment type="subcellular location">
    <subcellularLocation>
        <location evidence="1">Secreted</location>
    </subcellularLocation>
</comment>
<dbReference type="PROSITE" id="PS51642">
    <property type="entry name" value="HEMOPEXIN_2"/>
    <property type="match status" value="4"/>
</dbReference>
<evidence type="ECO:0000256" key="2">
    <source>
        <dbReference type="ARBA" id="ARBA00022525"/>
    </source>
</evidence>
<dbReference type="CDD" id="cd00094">
    <property type="entry name" value="HX"/>
    <property type="match status" value="1"/>
</dbReference>
<sequence>MKLAILLSLAVATAFAAEESCVGRCKEGFNSQKKCQCDTLCKYYQSCCNDFDTICQTKITRGDVFDLSEEEPLAEVNTTGSLTINPYTTTHALPPNTEAVTCSGQSFDAFLQLKNESIYAFRGEYTFELDEKTVMPGSPKLIKDVWGISGPIDAAFTRLNCEGKTYLFKGNQYWRFNDNVLDEDYPRNISVGFEGIPNNIDAAFALPAPSHLGKEKVYFFKDDKYYYYEFKHQPSHAECFGMTKSSPSVLFTSYTNLYCDCDWADLFALIFQGLEGSHKGPRSIARDWVGITPPIDAAMVGRLYVSPGPSQPWAPTAGPVGGGHSRSRPGRRKKGRGQGGRGSPSRFWEDFGLDYEERYFGAERQDKDLKKKRGRCPSLFDCMDNTDVEIQDKAVPVQKVYFFKNDKYYRVDLQTRRVDYAKPSFPRSIGKYWLGCKEKDLAEKK</sequence>
<dbReference type="GO" id="GO:0006955">
    <property type="term" value="P:immune response"/>
    <property type="evidence" value="ECO:0007669"/>
    <property type="project" value="InterPro"/>
</dbReference>
<evidence type="ECO:0000256" key="1">
    <source>
        <dbReference type="ARBA" id="ARBA00004613"/>
    </source>
</evidence>
<proteinExistence type="predicted"/>
<reference evidence="12" key="2">
    <citation type="journal article" date="2017" name="Sci. Adv.">
        <title>A tail of two voltages: Proteomic comparison of the three electric organs of the electric eel.</title>
        <authorList>
            <person name="Traeger L.L."/>
            <person name="Sabat G."/>
            <person name="Barrett-Wilt G.A."/>
            <person name="Wells G.B."/>
            <person name="Sussman M.R."/>
        </authorList>
    </citation>
    <scope>NUCLEOTIDE SEQUENCE [LARGE SCALE GENOMIC DNA]</scope>
</reference>
<dbReference type="GO" id="GO:0005178">
    <property type="term" value="F:integrin binding"/>
    <property type="evidence" value="ECO:0007669"/>
    <property type="project" value="TreeGrafter"/>
</dbReference>
<feature type="repeat" description="Hemopexin" evidence="7">
    <location>
        <begin position="383"/>
        <end position="436"/>
    </location>
</feature>
<dbReference type="InterPro" id="IPR036375">
    <property type="entry name" value="Hemopexin-like_dom_sf"/>
</dbReference>
<evidence type="ECO:0000256" key="5">
    <source>
        <dbReference type="ARBA" id="ARBA00023157"/>
    </source>
</evidence>
<dbReference type="RefSeq" id="XP_035383399.1">
    <property type="nucleotide sequence ID" value="XM_035527506.1"/>
</dbReference>
<reference evidence="11" key="4">
    <citation type="submission" date="2025-08" db="UniProtKB">
        <authorList>
            <consortium name="Ensembl"/>
        </authorList>
    </citation>
    <scope>IDENTIFICATION</scope>
</reference>
<protein>
    <recommendedName>
        <fullName evidence="10">SMB domain-containing protein</fullName>
    </recommendedName>
</protein>
<reference evidence="11" key="5">
    <citation type="submission" date="2025-09" db="UniProtKB">
        <authorList>
            <consortium name="Ensembl"/>
        </authorList>
    </citation>
    <scope>IDENTIFICATION</scope>
</reference>
<feature type="region of interest" description="Disordered" evidence="8">
    <location>
        <begin position="310"/>
        <end position="345"/>
    </location>
</feature>
<dbReference type="GO" id="GO:0007160">
    <property type="term" value="P:cell-matrix adhesion"/>
    <property type="evidence" value="ECO:0007669"/>
    <property type="project" value="TreeGrafter"/>
</dbReference>
<feature type="repeat" description="Hemopexin" evidence="7">
    <location>
        <begin position="149"/>
        <end position="196"/>
    </location>
</feature>
<keyword evidence="5" id="KW-1015">Disulfide bond</keyword>
<keyword evidence="4" id="KW-0677">Repeat</keyword>
<reference evidence="12" key="1">
    <citation type="journal article" date="2014" name="Science">
        <title>Nonhuman genetics. Genomic basis for the convergent evolution of electric organs.</title>
        <authorList>
            <person name="Gallant J.R."/>
            <person name="Traeger L.L."/>
            <person name="Volkening J.D."/>
            <person name="Moffett H."/>
            <person name="Chen P.H."/>
            <person name="Novina C.D."/>
            <person name="Phillips G.N.Jr."/>
            <person name="Anand R."/>
            <person name="Wells G.B."/>
            <person name="Pinch M."/>
            <person name="Guth R."/>
            <person name="Unguez G.A."/>
            <person name="Albert J.S."/>
            <person name="Zakon H.H."/>
            <person name="Samanta M.P."/>
            <person name="Sussman M.R."/>
        </authorList>
    </citation>
    <scope>NUCLEOTIDE SEQUENCE [LARGE SCALE GENOMIC DNA]</scope>
</reference>
<dbReference type="GeneID" id="113582255"/>
<feature type="signal peptide" evidence="9">
    <location>
        <begin position="1"/>
        <end position="16"/>
    </location>
</feature>
<dbReference type="Proteomes" id="UP000314983">
    <property type="component" value="Chromosome 6"/>
</dbReference>
<dbReference type="GO" id="GO:0005044">
    <property type="term" value="F:scavenger receptor activity"/>
    <property type="evidence" value="ECO:0007669"/>
    <property type="project" value="InterPro"/>
</dbReference>
<feature type="repeat" description="Hemopexin" evidence="7">
    <location>
        <begin position="197"/>
        <end position="257"/>
    </location>
</feature>
<evidence type="ECO:0000256" key="6">
    <source>
        <dbReference type="ARBA" id="ARBA00023180"/>
    </source>
</evidence>